<proteinExistence type="predicted"/>
<keyword evidence="3" id="KW-1185">Reference proteome</keyword>
<dbReference type="EMBL" id="NIGF01000033">
    <property type="protein sequence ID" value="PQV62469.1"/>
    <property type="molecule type" value="Genomic_DNA"/>
</dbReference>
<keyword evidence="1" id="KW-0812">Transmembrane</keyword>
<protein>
    <submittedName>
        <fullName evidence="2">Uncharacterized protein</fullName>
    </submittedName>
</protein>
<comment type="caution">
    <text evidence="2">The sequence shown here is derived from an EMBL/GenBank/DDBJ whole genome shotgun (WGS) entry which is preliminary data.</text>
</comment>
<organism evidence="2 3">
    <name type="scientific">Abditibacterium utsteinense</name>
    <dbReference type="NCBI Taxonomy" id="1960156"/>
    <lineage>
        <taxon>Bacteria</taxon>
        <taxon>Pseudomonadati</taxon>
        <taxon>Abditibacteriota</taxon>
        <taxon>Abditibacteriia</taxon>
        <taxon>Abditibacteriales</taxon>
        <taxon>Abditibacteriaceae</taxon>
        <taxon>Abditibacterium</taxon>
    </lineage>
</organism>
<dbReference type="InterPro" id="IPR045584">
    <property type="entry name" value="Pilin-like"/>
</dbReference>
<sequence length="452" mass="49893">MNLTKSRETEPKTQREPLSWDEKLLIFAFPTLLCIAAIGQFALGRGAEPAQIQFPAPVALPVPNGFDVYLAAEAAIKLDVPAVDLIDDSPKLTPTDPKLAAQKYSLAKKDAWLKANAAGFALFKQAQTLPCRSPESALPLGSGGFRYASSRQLSQLGRYKIIEINAFTMRKNWNGAVTSALDALQMGIDIANGGSMSMKYYSAQIQTNARETLSGPVDPISKLSAAQARAAAKRLEAIVARRTGYAEILENSRWATLREFDYTSQQPNWQSQMLANSGRELTWREKLGLFADPRSQIIDDINHAFDHNIADLKKPLNAPLPGFTFQNPLSQNFVWVQSNWLDEARELTTLNVLLLRLALRAFEAENGRLPQKLSELSPRILAKIPTDAYADGAPFHFLWKGQKPRLYSVGPDGKDDGGKPLKEKYVGNSRSGRYNTTLDFGARGDYVAGINH</sequence>
<accession>A0A2S8SNV7</accession>
<evidence type="ECO:0000313" key="2">
    <source>
        <dbReference type="EMBL" id="PQV62469.1"/>
    </source>
</evidence>
<dbReference type="Proteomes" id="UP000237684">
    <property type="component" value="Unassembled WGS sequence"/>
</dbReference>
<keyword evidence="1" id="KW-0472">Membrane</keyword>
<feature type="transmembrane region" description="Helical" evidence="1">
    <location>
        <begin position="24"/>
        <end position="43"/>
    </location>
</feature>
<dbReference type="InParanoid" id="A0A2S8SNV7"/>
<keyword evidence="1" id="KW-1133">Transmembrane helix</keyword>
<name>A0A2S8SNV7_9BACT</name>
<gene>
    <name evidence="2" type="ORF">B1R32_13312</name>
</gene>
<dbReference type="SUPFAM" id="SSF54523">
    <property type="entry name" value="Pili subunits"/>
    <property type="match status" value="1"/>
</dbReference>
<dbReference type="AlphaFoldDB" id="A0A2S8SNV7"/>
<dbReference type="RefSeq" id="WP_106381378.1">
    <property type="nucleotide sequence ID" value="NZ_NIGF01000033.1"/>
</dbReference>
<evidence type="ECO:0000313" key="3">
    <source>
        <dbReference type="Proteomes" id="UP000237684"/>
    </source>
</evidence>
<evidence type="ECO:0000256" key="1">
    <source>
        <dbReference type="SAM" id="Phobius"/>
    </source>
</evidence>
<reference evidence="2 3" key="1">
    <citation type="journal article" date="2018" name="Syst. Appl. Microbiol.">
        <title>Abditibacterium utsteinense sp. nov., the first cultivated member of candidate phylum FBP, isolated from ice-free Antarctic soil samples.</title>
        <authorList>
            <person name="Tahon G."/>
            <person name="Tytgat B."/>
            <person name="Lebbe L."/>
            <person name="Carlier A."/>
            <person name="Willems A."/>
        </authorList>
    </citation>
    <scope>NUCLEOTIDE SEQUENCE [LARGE SCALE GENOMIC DNA]</scope>
    <source>
        <strain evidence="2 3">LMG 29911</strain>
    </source>
</reference>